<dbReference type="InterPro" id="IPR023753">
    <property type="entry name" value="FAD/NAD-binding_dom"/>
</dbReference>
<dbReference type="InterPro" id="IPR045854">
    <property type="entry name" value="NO2/SO3_Rdtase_4Fe4S_sf"/>
</dbReference>
<comment type="cofactor">
    <cofactor evidence="3">
        <name>FAD</name>
        <dbReference type="ChEBI" id="CHEBI:57692"/>
    </cofactor>
</comment>
<evidence type="ECO:0000256" key="12">
    <source>
        <dbReference type="ARBA" id="ARBA00023004"/>
    </source>
</evidence>
<dbReference type="SUPFAM" id="SSF51905">
    <property type="entry name" value="FAD/NAD(P)-binding domain"/>
    <property type="match status" value="2"/>
</dbReference>
<protein>
    <recommendedName>
        <fullName evidence="16">Rieske domain-containing protein</fullName>
    </recommendedName>
</protein>
<dbReference type="NCBIfam" id="TIGR02374">
    <property type="entry name" value="nitri_red_nirB"/>
    <property type="match status" value="1"/>
</dbReference>
<dbReference type="PRINTS" id="PR00368">
    <property type="entry name" value="FADPNR"/>
</dbReference>
<evidence type="ECO:0000256" key="4">
    <source>
        <dbReference type="ARBA" id="ARBA00005096"/>
    </source>
</evidence>
<dbReference type="GO" id="GO:0046872">
    <property type="term" value="F:metal ion binding"/>
    <property type="evidence" value="ECO:0007669"/>
    <property type="project" value="UniProtKB-KW"/>
</dbReference>
<dbReference type="GO" id="GO:0020037">
    <property type="term" value="F:heme binding"/>
    <property type="evidence" value="ECO:0007669"/>
    <property type="project" value="InterPro"/>
</dbReference>
<evidence type="ECO:0000256" key="1">
    <source>
        <dbReference type="ARBA" id="ARBA00001929"/>
    </source>
</evidence>
<comment type="pathway">
    <text evidence="4">Nitrogen metabolism; nitrate reduction (assimilation).</text>
</comment>
<dbReference type="GO" id="GO:0008942">
    <property type="term" value="F:nitrite reductase [NAD(P)H] activity"/>
    <property type="evidence" value="ECO:0007669"/>
    <property type="project" value="InterPro"/>
</dbReference>
<evidence type="ECO:0000256" key="7">
    <source>
        <dbReference type="ARBA" id="ARBA00022630"/>
    </source>
</evidence>
<dbReference type="SUPFAM" id="SSF56014">
    <property type="entry name" value="Nitrite and sulphite reductase 4Fe-4S domain-like"/>
    <property type="match status" value="1"/>
</dbReference>
<evidence type="ECO:0000256" key="10">
    <source>
        <dbReference type="ARBA" id="ARBA00022827"/>
    </source>
</evidence>
<dbReference type="STRING" id="101127.A0A1X2G513"/>
<dbReference type="InterPro" id="IPR012744">
    <property type="entry name" value="Nitri_red_NirB"/>
</dbReference>
<dbReference type="PROSITE" id="PS51296">
    <property type="entry name" value="RIESKE"/>
    <property type="match status" value="1"/>
</dbReference>
<evidence type="ECO:0000313" key="18">
    <source>
        <dbReference type="Proteomes" id="UP000242146"/>
    </source>
</evidence>
<keyword evidence="6" id="KW-0349">Heme</keyword>
<comment type="cofactor">
    <cofactor evidence="2">
        <name>[4Fe-4S] cluster</name>
        <dbReference type="ChEBI" id="CHEBI:49883"/>
    </cofactor>
</comment>
<keyword evidence="9" id="KW-0479">Metal-binding</keyword>
<dbReference type="Pfam" id="PF03460">
    <property type="entry name" value="NIR_SIR_ferr"/>
    <property type="match status" value="1"/>
</dbReference>
<dbReference type="InterPro" id="IPR006067">
    <property type="entry name" value="NO2/SO3_Rdtase_4Fe4S_dom"/>
</dbReference>
<keyword evidence="18" id="KW-1185">Reference proteome</keyword>
<evidence type="ECO:0000256" key="3">
    <source>
        <dbReference type="ARBA" id="ARBA00001974"/>
    </source>
</evidence>
<dbReference type="InterPro" id="IPR036136">
    <property type="entry name" value="Nit/Sulf_reduc_fer-like_dom_sf"/>
</dbReference>
<gene>
    <name evidence="17" type="ORF">DM01DRAFT_1328556</name>
</gene>
<evidence type="ECO:0000313" key="17">
    <source>
        <dbReference type="EMBL" id="ORX45270.1"/>
    </source>
</evidence>
<dbReference type="Gene3D" id="3.50.50.60">
    <property type="entry name" value="FAD/NAD(P)-binding domain"/>
    <property type="match status" value="2"/>
</dbReference>
<proteinExistence type="inferred from homology"/>
<evidence type="ECO:0000256" key="14">
    <source>
        <dbReference type="ARBA" id="ARBA00023063"/>
    </source>
</evidence>
<dbReference type="InterPro" id="IPR036188">
    <property type="entry name" value="FAD/NAD-bd_sf"/>
</dbReference>
<dbReference type="InterPro" id="IPR052034">
    <property type="entry name" value="NasD-like"/>
</dbReference>
<keyword evidence="8" id="KW-0001">2Fe-2S</keyword>
<evidence type="ECO:0000259" key="16">
    <source>
        <dbReference type="PROSITE" id="PS51296"/>
    </source>
</evidence>
<dbReference type="GO" id="GO:0051537">
    <property type="term" value="F:2 iron, 2 sulfur cluster binding"/>
    <property type="evidence" value="ECO:0007669"/>
    <property type="project" value="UniProtKB-KW"/>
</dbReference>
<name>A0A1X2G513_9FUNG</name>
<evidence type="ECO:0000256" key="9">
    <source>
        <dbReference type="ARBA" id="ARBA00022723"/>
    </source>
</evidence>
<dbReference type="PANTHER" id="PTHR43809:SF1">
    <property type="entry name" value="NITRITE REDUCTASE (NADH) LARGE SUBUNIT"/>
    <property type="match status" value="1"/>
</dbReference>
<dbReference type="Gene3D" id="3.30.413.10">
    <property type="entry name" value="Sulfite Reductase Hemoprotein, domain 1"/>
    <property type="match status" value="1"/>
</dbReference>
<dbReference type="EMBL" id="MCGT01000043">
    <property type="protein sequence ID" value="ORX45270.1"/>
    <property type="molecule type" value="Genomic_DNA"/>
</dbReference>
<dbReference type="GO" id="GO:0050660">
    <property type="term" value="F:flavin adenine dinucleotide binding"/>
    <property type="evidence" value="ECO:0007669"/>
    <property type="project" value="InterPro"/>
</dbReference>
<dbReference type="AlphaFoldDB" id="A0A1X2G513"/>
<evidence type="ECO:0000256" key="5">
    <source>
        <dbReference type="ARBA" id="ARBA00010429"/>
    </source>
</evidence>
<comment type="cofactor">
    <cofactor evidence="1">
        <name>siroheme</name>
        <dbReference type="ChEBI" id="CHEBI:60052"/>
    </cofactor>
</comment>
<evidence type="ECO:0000256" key="8">
    <source>
        <dbReference type="ARBA" id="ARBA00022714"/>
    </source>
</evidence>
<dbReference type="CDD" id="cd03529">
    <property type="entry name" value="Rieske_NirD"/>
    <property type="match status" value="1"/>
</dbReference>
<dbReference type="Gene3D" id="2.102.10.10">
    <property type="entry name" value="Rieske [2Fe-2S] iron-sulphur domain"/>
    <property type="match status" value="1"/>
</dbReference>
<dbReference type="PANTHER" id="PTHR43809">
    <property type="entry name" value="NITRITE REDUCTASE (NADH) LARGE SUBUNIT"/>
    <property type="match status" value="1"/>
</dbReference>
<sequence length="1067" mass="117632">MPPNIEQPLQLPAEQKQVLNVIVVGFGMTAVSFIDKLVTYDHEKVYQIQVFSKENIVAYNRVGLTQYFGHRKLENQWMQPPEWYEERNVQLHLGESVDQIDTALKKVHTSNFGWVSYDKCVLATGSNAALPPGVPINEMDGIFVYRTIDDLDRMIAWADQPFVKRAAVVGGGLLGLEAARAAKDLGIPHVTIYEKSNRLMARQLDTEASATLVNEIHNMGLKTCIGNCPVNLHGITTAANVNQPTAELPKPHVATMTLDDDRVVEADMVIYSIGIVPNDLLAKLPSSTLDRGARGGFKVNAYMETSAPDVYAIGECASFNDMCYGLVAPCYDMADIVAKNLSLASQADRVKFKGADMSTKLKLLGVQVASFGDCFADEENQESFQPLVYRDPFAGIYKKLIFTKDGKKIVGGILVGDSSDYGKLLSLVKNGLRLKTPPSELILGVQKNEAQGADSLPDDTQICSCNNVTKADIRQVIRQQQCENVNQVKCHSKAGTGCGGCLQQVQEVFEAELKSLGQTVSNSLCRHFKYSRAELFTIGQAKNLKTFDDFVKEASVLVQPRDGDPKIRLDIEDDAVAIGCEICKPTIASILASLWNDHILEDGLQSLQDTNDRYLANIQRGGLYSVVPRIAAGEISPEKLKVIAEVAIQHNLYTKITGAQRIDMMGAQKEELPNIWEKLVDAGFESGHAYGKSLRAVKSCVGTSWCRYGQQDSVGFAIMLENRYKGIRSPHKLKGGVSGCIRECAEARGKDFGCIATDKGYNVYVCGNGGSTPKHAELLVADAPEDMVIKYLDRFLMYYIMTADRLMRTARWLEKLDGGMEYLRKVVLEDHLGIAETLETQMHQLILAYQCEWTTVVKDPKRRAHFQSFANIPGKPPVMIEMIEERGQTRPVNWPKTLPPMEPLPQEEELLTQGSLSWLAVGTVDQFPVESGKTVLIGDVQIAVFRTQGKWYATQNMCPHKRALVLSSGLLGTDVGQSPYVSCPMHKKNFDLASGHVLSDQESYQLSTFEVKVEHNLVHLLVPPMEVLNNTLGSANTVINKSMTPQIKPMASGCSAGGSCGDKSLDW</sequence>
<dbReference type="NCBIfam" id="NF011565">
    <property type="entry name" value="PRK14989.1"/>
    <property type="match status" value="1"/>
</dbReference>
<dbReference type="Pfam" id="PF07992">
    <property type="entry name" value="Pyr_redox_2"/>
    <property type="match status" value="1"/>
</dbReference>
<dbReference type="InterPro" id="IPR036922">
    <property type="entry name" value="Rieske_2Fe-2S_sf"/>
</dbReference>
<dbReference type="GO" id="GO:0050661">
    <property type="term" value="F:NADP binding"/>
    <property type="evidence" value="ECO:0007669"/>
    <property type="project" value="InterPro"/>
</dbReference>
<keyword evidence="7" id="KW-0285">Flavoprotein</keyword>
<comment type="caution">
    <text evidence="17">The sequence shown here is derived from an EMBL/GenBank/DDBJ whole genome shotgun (WGS) entry which is preliminary data.</text>
</comment>
<dbReference type="InterPro" id="IPR012748">
    <property type="entry name" value="Rieske-like_NirD"/>
</dbReference>
<dbReference type="Pfam" id="PF18267">
    <property type="entry name" value="Rubredoxin_C"/>
    <property type="match status" value="1"/>
</dbReference>
<dbReference type="InterPro" id="IPR041575">
    <property type="entry name" value="Rubredoxin_C"/>
</dbReference>
<dbReference type="InterPro" id="IPR005117">
    <property type="entry name" value="NiRdtase/SiRdtase_haem-b_fer"/>
</dbReference>
<dbReference type="FunFam" id="3.30.413.10:FF:000007">
    <property type="entry name" value="Nitrite reductase [NAD(P)H] large subunit"/>
    <property type="match status" value="1"/>
</dbReference>
<comment type="cofactor">
    <cofactor evidence="15">
        <name>[2Fe-2S] cluster</name>
        <dbReference type="ChEBI" id="CHEBI:190135"/>
    </cofactor>
</comment>
<keyword evidence="11" id="KW-0560">Oxidoreductase</keyword>
<dbReference type="InterPro" id="IPR016156">
    <property type="entry name" value="FAD/NAD-linked_Rdtase_dimer_sf"/>
</dbReference>
<reference evidence="17 18" key="1">
    <citation type="submission" date="2016-07" db="EMBL/GenBank/DDBJ databases">
        <title>Pervasive Adenine N6-methylation of Active Genes in Fungi.</title>
        <authorList>
            <consortium name="DOE Joint Genome Institute"/>
            <person name="Mondo S.J."/>
            <person name="Dannebaum R.O."/>
            <person name="Kuo R.C."/>
            <person name="Labutti K."/>
            <person name="Haridas S."/>
            <person name="Kuo A."/>
            <person name="Salamov A."/>
            <person name="Ahrendt S.R."/>
            <person name="Lipzen A."/>
            <person name="Sullivan W."/>
            <person name="Andreopoulos W.B."/>
            <person name="Clum A."/>
            <person name="Lindquist E."/>
            <person name="Daum C."/>
            <person name="Ramamoorthy G.K."/>
            <person name="Gryganskyi A."/>
            <person name="Culley D."/>
            <person name="Magnuson J.K."/>
            <person name="James T.Y."/>
            <person name="O'Malley M.A."/>
            <person name="Stajich J.E."/>
            <person name="Spatafora J.W."/>
            <person name="Visel A."/>
            <person name="Grigoriev I.V."/>
        </authorList>
    </citation>
    <scope>NUCLEOTIDE SEQUENCE [LARGE SCALE GENOMIC DNA]</scope>
    <source>
        <strain evidence="17 18">NRRL 3301</strain>
    </source>
</reference>
<dbReference type="Pfam" id="PF13806">
    <property type="entry name" value="Rieske_2"/>
    <property type="match status" value="1"/>
</dbReference>
<dbReference type="SUPFAM" id="SSF50022">
    <property type="entry name" value="ISP domain"/>
    <property type="match status" value="1"/>
</dbReference>
<keyword evidence="12" id="KW-0408">Iron</keyword>
<evidence type="ECO:0000256" key="13">
    <source>
        <dbReference type="ARBA" id="ARBA00023014"/>
    </source>
</evidence>
<dbReference type="InterPro" id="IPR041854">
    <property type="entry name" value="BFD-like_2Fe2S-bd_dom_sf"/>
</dbReference>
<evidence type="ECO:0000256" key="11">
    <source>
        <dbReference type="ARBA" id="ARBA00023002"/>
    </source>
</evidence>
<evidence type="ECO:0000256" key="2">
    <source>
        <dbReference type="ARBA" id="ARBA00001966"/>
    </source>
</evidence>
<dbReference type="OrthoDB" id="432169at2759"/>
<keyword evidence="10" id="KW-0274">FAD</keyword>
<dbReference type="Pfam" id="PF04324">
    <property type="entry name" value="Fer2_BFD"/>
    <property type="match status" value="1"/>
</dbReference>
<dbReference type="Gene3D" id="3.30.390.30">
    <property type="match status" value="1"/>
</dbReference>
<evidence type="ECO:0000256" key="6">
    <source>
        <dbReference type="ARBA" id="ARBA00022617"/>
    </source>
</evidence>
<dbReference type="InterPro" id="IPR007419">
    <property type="entry name" value="BFD-like_2Fe2S-bd_dom"/>
</dbReference>
<dbReference type="SUPFAM" id="SSF55124">
    <property type="entry name" value="Nitrite/Sulfite reductase N-terminal domain-like"/>
    <property type="match status" value="1"/>
</dbReference>
<comment type="similarity">
    <text evidence="5">Belongs to the nitrite and sulfite reductase 4Fe-4S domain family.</text>
</comment>
<dbReference type="NCBIfam" id="TIGR02378">
    <property type="entry name" value="nirD_assim_sml"/>
    <property type="match status" value="1"/>
</dbReference>
<dbReference type="Proteomes" id="UP000242146">
    <property type="component" value="Unassembled WGS sequence"/>
</dbReference>
<keyword evidence="14" id="KW-0534">Nitrate assimilation</keyword>
<organism evidence="17 18">
    <name type="scientific">Hesseltinella vesiculosa</name>
    <dbReference type="NCBI Taxonomy" id="101127"/>
    <lineage>
        <taxon>Eukaryota</taxon>
        <taxon>Fungi</taxon>
        <taxon>Fungi incertae sedis</taxon>
        <taxon>Mucoromycota</taxon>
        <taxon>Mucoromycotina</taxon>
        <taxon>Mucoromycetes</taxon>
        <taxon>Mucorales</taxon>
        <taxon>Cunninghamellaceae</taxon>
        <taxon>Hesseltinella</taxon>
    </lineage>
</organism>
<dbReference type="Gene3D" id="1.10.10.1100">
    <property type="entry name" value="BFD-like [2Fe-2S]-binding domain"/>
    <property type="match status" value="1"/>
</dbReference>
<feature type="domain" description="Rieske" evidence="16">
    <location>
        <begin position="918"/>
        <end position="1020"/>
    </location>
</feature>
<evidence type="ECO:0000256" key="15">
    <source>
        <dbReference type="ARBA" id="ARBA00034078"/>
    </source>
</evidence>
<keyword evidence="13" id="KW-0411">Iron-sulfur</keyword>
<accession>A0A1X2G513</accession>
<dbReference type="Pfam" id="PF01077">
    <property type="entry name" value="NIR_SIR"/>
    <property type="match status" value="1"/>
</dbReference>
<dbReference type="GO" id="GO:0042128">
    <property type="term" value="P:nitrate assimilation"/>
    <property type="evidence" value="ECO:0007669"/>
    <property type="project" value="UniProtKB-KW"/>
</dbReference>
<dbReference type="InterPro" id="IPR017941">
    <property type="entry name" value="Rieske_2Fe-2S"/>
</dbReference>